<dbReference type="Pfam" id="PF00583">
    <property type="entry name" value="Acetyltransf_1"/>
    <property type="match status" value="1"/>
</dbReference>
<keyword evidence="3" id="KW-1185">Reference proteome</keyword>
<dbReference type="SUPFAM" id="SSF55729">
    <property type="entry name" value="Acyl-CoA N-acyltransferases (Nat)"/>
    <property type="match status" value="1"/>
</dbReference>
<dbReference type="InterPro" id="IPR016181">
    <property type="entry name" value="Acyl_CoA_acyltransferase"/>
</dbReference>
<evidence type="ECO:0000313" key="3">
    <source>
        <dbReference type="Proteomes" id="UP001342826"/>
    </source>
</evidence>
<dbReference type="InterPro" id="IPR000182">
    <property type="entry name" value="GNAT_dom"/>
</dbReference>
<dbReference type="Proteomes" id="UP001342826">
    <property type="component" value="Unassembled WGS sequence"/>
</dbReference>
<keyword evidence="2" id="KW-0012">Acyltransferase</keyword>
<comment type="caution">
    <text evidence="2">The sequence shown here is derived from an EMBL/GenBank/DDBJ whole genome shotgun (WGS) entry which is preliminary data.</text>
</comment>
<dbReference type="PROSITE" id="PS51186">
    <property type="entry name" value="GNAT"/>
    <property type="match status" value="1"/>
</dbReference>
<gene>
    <name evidence="2" type="ORF">P9271_03700</name>
</gene>
<evidence type="ECO:0000313" key="2">
    <source>
        <dbReference type="EMBL" id="MED4400447.1"/>
    </source>
</evidence>
<dbReference type="RefSeq" id="WP_066230355.1">
    <property type="nucleotide sequence ID" value="NZ_JARTFQ010000008.1"/>
</dbReference>
<accession>A0ABU6NTG7</accession>
<name>A0ABU6NTG7_9BACI</name>
<dbReference type="InterPro" id="IPR038764">
    <property type="entry name" value="GNAT_N_AcTrfase_prd"/>
</dbReference>
<feature type="domain" description="N-acetyltransferase" evidence="1">
    <location>
        <begin position="3"/>
        <end position="147"/>
    </location>
</feature>
<proteinExistence type="predicted"/>
<dbReference type="GeneID" id="301141449"/>
<dbReference type="PANTHER" id="PTHR41700">
    <property type="entry name" value="GCN5-RELATED N-ACETYLTRANSFERASE"/>
    <property type="match status" value="1"/>
</dbReference>
<dbReference type="PANTHER" id="PTHR41700:SF1">
    <property type="entry name" value="N-ACETYLTRANSFERASE DOMAIN-CONTAINING PROTEIN"/>
    <property type="match status" value="1"/>
</dbReference>
<organism evidence="2 3">
    <name type="scientific">Metabacillus fastidiosus</name>
    <dbReference type="NCBI Taxonomy" id="1458"/>
    <lineage>
        <taxon>Bacteria</taxon>
        <taxon>Bacillati</taxon>
        <taxon>Bacillota</taxon>
        <taxon>Bacilli</taxon>
        <taxon>Bacillales</taxon>
        <taxon>Bacillaceae</taxon>
        <taxon>Metabacillus</taxon>
    </lineage>
</organism>
<keyword evidence="2" id="KW-0808">Transferase</keyword>
<reference evidence="2 3" key="1">
    <citation type="submission" date="2023-03" db="EMBL/GenBank/DDBJ databases">
        <title>Bacillus Genome Sequencing.</title>
        <authorList>
            <person name="Dunlap C."/>
        </authorList>
    </citation>
    <scope>NUCLEOTIDE SEQUENCE [LARGE SCALE GENOMIC DNA]</scope>
    <source>
        <strain evidence="2 3">NRS-1717</strain>
    </source>
</reference>
<evidence type="ECO:0000259" key="1">
    <source>
        <dbReference type="PROSITE" id="PS51186"/>
    </source>
</evidence>
<dbReference type="GO" id="GO:0016746">
    <property type="term" value="F:acyltransferase activity"/>
    <property type="evidence" value="ECO:0007669"/>
    <property type="project" value="UniProtKB-KW"/>
</dbReference>
<dbReference type="Gene3D" id="3.40.630.30">
    <property type="match status" value="1"/>
</dbReference>
<dbReference type="CDD" id="cd04301">
    <property type="entry name" value="NAT_SF"/>
    <property type="match status" value="1"/>
</dbReference>
<dbReference type="EC" id="2.3.1.-" evidence="2"/>
<dbReference type="EMBL" id="JARTFS010000003">
    <property type="protein sequence ID" value="MED4400447.1"/>
    <property type="molecule type" value="Genomic_DNA"/>
</dbReference>
<sequence length="260" mass="30056">MDITIRNLENTDELTEVRNLETMIWTMDDPVPVNHMMAAIKSGGLVLGAFLNEKLIGFQYSFPGFDGKKSFLHSHNLGIHSDYRKLGIGMKLKYAQKEAALKKGYDVIKWTYDPLETVNGNLNLHKLGAVCNTYIENVYGEMTDQLNKGLPSDRFLVEWEITKEKTKPAAANYTPILTVNRKDNYLVPEEINYNENLEWLSLCVPANFQELKKENLELALLWRETTRKAFTYFFSKNYLAVDLIREQTDETVCHYILKRS</sequence>
<protein>
    <submittedName>
        <fullName evidence="2">GNAT family N-acetyltransferase</fullName>
        <ecNumber evidence="2">2.3.1.-</ecNumber>
    </submittedName>
</protein>